<dbReference type="EMBL" id="CP012257">
    <property type="protein sequence ID" value="ALB54893.1"/>
    <property type="molecule type" value="Genomic_DNA"/>
</dbReference>
<reference evidence="1 3" key="3">
    <citation type="journal article" date="2016" name="Genome Announc.">
        <title>Fully Closed Genome Sequences of Five Type Strains of the Genus Cronobacter and One Cronobacter sakazakii Strain.</title>
        <authorList>
            <person name="Moine D."/>
            <person name="Kassam M."/>
            <person name="Baert L."/>
            <person name="Tang Y."/>
            <person name="Barretto C."/>
            <person name="Ngom Bru C."/>
            <person name="Klijn A."/>
            <person name="Descombes P."/>
        </authorList>
    </citation>
    <scope>NUCLEOTIDE SEQUENCE [LARGE SCALE GENOMIC DNA]</scope>
    <source>
        <strain evidence="1 3">NCTC 9529</strain>
    </source>
</reference>
<name>A0AAC9EW54_9ENTR</name>
<evidence type="ECO:0000313" key="3">
    <source>
        <dbReference type="Proteomes" id="UP000061974"/>
    </source>
</evidence>
<dbReference type="Proteomes" id="UP000254849">
    <property type="component" value="Unassembled WGS sequence"/>
</dbReference>
<gene>
    <name evidence="1" type="ORF">AFK65_09535</name>
    <name evidence="2" type="ORF">NCTC9529_01953</name>
</gene>
<reference evidence="3" key="2">
    <citation type="submission" date="2015-09" db="EMBL/GenBank/DDBJ databases">
        <title>Cronobacter genome sequencing and assembly.</title>
        <authorList>
            <person name="Descombes P."/>
            <person name="Baert L."/>
            <person name="Ngom-Bru C."/>
            <person name="Barretto C."/>
        </authorList>
    </citation>
    <scope>NUCLEOTIDE SEQUENCE [LARGE SCALE GENOMIC DNA]</scope>
    <source>
        <strain evidence="3">NCTC 9529</strain>
    </source>
</reference>
<dbReference type="EMBL" id="UFYH01000001">
    <property type="protein sequence ID" value="STD07287.1"/>
    <property type="molecule type" value="Genomic_DNA"/>
</dbReference>
<evidence type="ECO:0000313" key="1">
    <source>
        <dbReference type="EMBL" id="ALB54893.1"/>
    </source>
</evidence>
<dbReference type="AlphaFoldDB" id="A0AAC9EW54"/>
<dbReference type="Proteomes" id="UP000061974">
    <property type="component" value="Chromosome"/>
</dbReference>
<organism evidence="1 3">
    <name type="scientific">Cronobacter universalis NCTC 9529</name>
    <dbReference type="NCBI Taxonomy" id="1074000"/>
    <lineage>
        <taxon>Bacteria</taxon>
        <taxon>Pseudomonadati</taxon>
        <taxon>Pseudomonadota</taxon>
        <taxon>Gammaproteobacteria</taxon>
        <taxon>Enterobacterales</taxon>
        <taxon>Enterobacteriaceae</taxon>
        <taxon>Cronobacter</taxon>
    </lineage>
</organism>
<accession>A0AAC9EW54</accession>
<evidence type="ECO:0000313" key="4">
    <source>
        <dbReference type="Proteomes" id="UP000254849"/>
    </source>
</evidence>
<proteinExistence type="predicted"/>
<sequence>MEELDLEIRKILTRAEYEGNIGSSSTGNLILEAIKRHYHDPAVAAAAKDRIEALKKQPGVSFPANYEELLAN</sequence>
<dbReference type="KEGG" id="cui:AFK65_09535"/>
<dbReference type="RefSeq" id="WP_032804391.1">
    <property type="nucleotide sequence ID" value="NZ_AJKW01000009.1"/>
</dbReference>
<protein>
    <submittedName>
        <fullName evidence="1">Uncharacterized protein</fullName>
    </submittedName>
</protein>
<reference evidence="2 4" key="4">
    <citation type="submission" date="2018-06" db="EMBL/GenBank/DDBJ databases">
        <authorList>
            <consortium name="Pathogen Informatics"/>
            <person name="Doyle S."/>
        </authorList>
    </citation>
    <scope>NUCLEOTIDE SEQUENCE [LARGE SCALE GENOMIC DNA]</scope>
    <source>
        <strain evidence="4">NCTC 9529</strain>
        <strain evidence="2">NCTC9529</strain>
    </source>
</reference>
<reference evidence="3" key="1">
    <citation type="submission" date="2015-07" db="EMBL/GenBank/DDBJ databases">
        <authorList>
            <person name="Moine D."/>
            <person name="Kassam M."/>
        </authorList>
    </citation>
    <scope>NUCLEOTIDE SEQUENCE [LARGE SCALE GENOMIC DNA]</scope>
    <source>
        <strain evidence="3">NCTC 9529</strain>
    </source>
</reference>
<keyword evidence="4" id="KW-1185">Reference proteome</keyword>
<evidence type="ECO:0000313" key="2">
    <source>
        <dbReference type="EMBL" id="STD07287.1"/>
    </source>
</evidence>